<gene>
    <name evidence="2" type="ORF">E1956_05585</name>
</gene>
<reference evidence="2 3" key="1">
    <citation type="submission" date="2019-03" db="EMBL/GenBank/DDBJ databases">
        <title>Paraburkholderia sp. 7MH5, isolated from subtropical forest soil.</title>
        <authorList>
            <person name="Gao Z.-H."/>
            <person name="Qiu L.-H."/>
        </authorList>
    </citation>
    <scope>NUCLEOTIDE SEQUENCE [LARGE SCALE GENOMIC DNA]</scope>
    <source>
        <strain evidence="2 3">7MH5</strain>
    </source>
</reference>
<feature type="transmembrane region" description="Helical" evidence="1">
    <location>
        <begin position="115"/>
        <end position="135"/>
    </location>
</feature>
<feature type="transmembrane region" description="Helical" evidence="1">
    <location>
        <begin position="280"/>
        <end position="299"/>
    </location>
</feature>
<evidence type="ECO:0000313" key="3">
    <source>
        <dbReference type="Proteomes" id="UP000295727"/>
    </source>
</evidence>
<proteinExistence type="predicted"/>
<feature type="transmembrane region" description="Helical" evidence="1">
    <location>
        <begin position="342"/>
        <end position="361"/>
    </location>
</feature>
<feature type="transmembrane region" description="Helical" evidence="1">
    <location>
        <begin position="199"/>
        <end position="220"/>
    </location>
</feature>
<dbReference type="AlphaFoldDB" id="A0A4P7CP47"/>
<feature type="transmembrane region" description="Helical" evidence="1">
    <location>
        <begin position="21"/>
        <end position="40"/>
    </location>
</feature>
<dbReference type="OrthoDB" id="9812433at2"/>
<dbReference type="Proteomes" id="UP000295727">
    <property type="component" value="Chromosome 1"/>
</dbReference>
<feature type="transmembrane region" description="Helical" evidence="1">
    <location>
        <begin position="86"/>
        <end position="103"/>
    </location>
</feature>
<organism evidence="2 3">
    <name type="scientific">Paraburkholderia pallida</name>
    <dbReference type="NCBI Taxonomy" id="2547399"/>
    <lineage>
        <taxon>Bacteria</taxon>
        <taxon>Pseudomonadati</taxon>
        <taxon>Pseudomonadota</taxon>
        <taxon>Betaproteobacteria</taxon>
        <taxon>Burkholderiales</taxon>
        <taxon>Burkholderiaceae</taxon>
        <taxon>Paraburkholderia</taxon>
    </lineage>
</organism>
<dbReference type="KEGG" id="ppai:E1956_05585"/>
<evidence type="ECO:0000256" key="1">
    <source>
        <dbReference type="SAM" id="Phobius"/>
    </source>
</evidence>
<keyword evidence="1" id="KW-0812">Transmembrane</keyword>
<keyword evidence="3" id="KW-1185">Reference proteome</keyword>
<name>A0A4P7CP47_9BURK</name>
<keyword evidence="1" id="KW-1133">Transmembrane helix</keyword>
<sequence>MIKANTPGYRSLMIRRRNKKIVQAFIVLWILACLCFSLFAQDVLPAKYLFDAGNIASRFGYVDQFAVGEAYDNTALFYELCLLSESQHLAAFVTTLLFSFFILKCGTFASQMDWGAMHSLLLFTFICVVSAVYLGQYSKEATSMLITMSFFGLSNTMRGRVVWMLIACIYATYFRAYWVPVVILYIYYGFVLKRSRSIVVFLSSIAIAILLLALAFKAILGVDLAYYRYMVNDTRTYDANANTMIVPLLPTGGIGLEWLNGVVQYLLMFFPIPLISGNPLYLAFVAIIGSIGVRIFMISRAILHSDLDRRTLQTECLALVVSFVTVQSIFEPDYGSYIRHLLPMLPLVLYVMCVGSSPWHVGKNVARNREGSLATP</sequence>
<evidence type="ECO:0000313" key="2">
    <source>
        <dbReference type="EMBL" id="QBQ96697.1"/>
    </source>
</evidence>
<evidence type="ECO:0008006" key="4">
    <source>
        <dbReference type="Google" id="ProtNLM"/>
    </source>
</evidence>
<dbReference type="EMBL" id="CP038148">
    <property type="protein sequence ID" value="QBQ96697.1"/>
    <property type="molecule type" value="Genomic_DNA"/>
</dbReference>
<feature type="transmembrane region" description="Helical" evidence="1">
    <location>
        <begin position="161"/>
        <end position="187"/>
    </location>
</feature>
<dbReference type="RefSeq" id="WP_134747743.1">
    <property type="nucleotide sequence ID" value="NZ_CP038148.1"/>
</dbReference>
<dbReference type="PROSITE" id="PS51257">
    <property type="entry name" value="PROKAR_LIPOPROTEIN"/>
    <property type="match status" value="1"/>
</dbReference>
<keyword evidence="1" id="KW-0472">Membrane</keyword>
<accession>A0A4P7CP47</accession>
<protein>
    <recommendedName>
        <fullName evidence="4">EpsG family protein</fullName>
    </recommendedName>
</protein>